<evidence type="ECO:0000256" key="4">
    <source>
        <dbReference type="ARBA" id="ARBA00022748"/>
    </source>
</evidence>
<sequence>MSLLLEAPLAFGAGLVSVLSPCVLPVLPIIVIGGGDDHRSRPLLIVLGLSLTFVLMGIVSVLFGTLVAGVMPQIERAAGILIIGLGLLMLLDVNPFKRLGVLSRVSVSTGGGRWSGLLLGATLGVVWIPCVGPVLSGILTQVAGRAEMGHGIALLAAYAAGFAVPMLAVGYLSHGARHRLRALQQHQTAVRLVSGGILIALGIVIASSGMLTFAV</sequence>
<feature type="transmembrane region" description="Helical" evidence="7">
    <location>
        <begin position="192"/>
        <end position="214"/>
    </location>
</feature>
<dbReference type="InterPro" id="IPR051790">
    <property type="entry name" value="Cytochrome_c-biogenesis_DsbD"/>
</dbReference>
<proteinExistence type="inferred from homology"/>
<keyword evidence="5 7" id="KW-1133">Transmembrane helix</keyword>
<reference evidence="9 10" key="1">
    <citation type="submission" date="2017-07" db="EMBL/GenBank/DDBJ databases">
        <title>Draft Genome Sequences of Select Purple Nonsulfur Bacteria.</title>
        <authorList>
            <person name="Lasarre B."/>
            <person name="Mckinlay J.B."/>
        </authorList>
    </citation>
    <scope>NUCLEOTIDE SEQUENCE [LARGE SCALE GENOMIC DNA]</scope>
    <source>
        <strain evidence="9 10">DSM 11907</strain>
    </source>
</reference>
<evidence type="ECO:0000256" key="7">
    <source>
        <dbReference type="SAM" id="Phobius"/>
    </source>
</evidence>
<feature type="transmembrane region" description="Helical" evidence="7">
    <location>
        <begin position="12"/>
        <end position="32"/>
    </location>
</feature>
<dbReference type="Proteomes" id="UP000248863">
    <property type="component" value="Unassembled WGS sequence"/>
</dbReference>
<accession>A0A327KP31</accession>
<feature type="transmembrane region" description="Helical" evidence="7">
    <location>
        <begin position="117"/>
        <end position="139"/>
    </location>
</feature>
<gene>
    <name evidence="9" type="ORF">CH338_08655</name>
</gene>
<dbReference type="Pfam" id="PF02683">
    <property type="entry name" value="DsbD_TM"/>
    <property type="match status" value="1"/>
</dbReference>
<evidence type="ECO:0000256" key="3">
    <source>
        <dbReference type="ARBA" id="ARBA00022692"/>
    </source>
</evidence>
<dbReference type="GO" id="GO:0016020">
    <property type="term" value="C:membrane"/>
    <property type="evidence" value="ECO:0007669"/>
    <property type="project" value="UniProtKB-SubCell"/>
</dbReference>
<keyword evidence="3 7" id="KW-0812">Transmembrane</keyword>
<evidence type="ECO:0000256" key="1">
    <source>
        <dbReference type="ARBA" id="ARBA00004141"/>
    </source>
</evidence>
<evidence type="ECO:0000313" key="10">
    <source>
        <dbReference type="Proteomes" id="UP000248863"/>
    </source>
</evidence>
<organism evidence="9 10">
    <name type="scientific">Rhodoplanes elegans</name>
    <dbReference type="NCBI Taxonomy" id="29408"/>
    <lineage>
        <taxon>Bacteria</taxon>
        <taxon>Pseudomonadati</taxon>
        <taxon>Pseudomonadota</taxon>
        <taxon>Alphaproteobacteria</taxon>
        <taxon>Hyphomicrobiales</taxon>
        <taxon>Nitrobacteraceae</taxon>
        <taxon>Rhodoplanes</taxon>
    </lineage>
</organism>
<keyword evidence="10" id="KW-1185">Reference proteome</keyword>
<keyword evidence="6 7" id="KW-0472">Membrane</keyword>
<dbReference type="PANTHER" id="PTHR31272">
    <property type="entry name" value="CYTOCHROME C-TYPE BIOGENESIS PROTEIN HI_1454-RELATED"/>
    <property type="match status" value="1"/>
</dbReference>
<dbReference type="OrthoDB" id="9811352at2"/>
<evidence type="ECO:0000259" key="8">
    <source>
        <dbReference type="Pfam" id="PF02683"/>
    </source>
</evidence>
<name>A0A327KP31_9BRAD</name>
<dbReference type="PANTHER" id="PTHR31272:SF9">
    <property type="entry name" value="BLL1027 PROTEIN"/>
    <property type="match status" value="1"/>
</dbReference>
<protein>
    <recommendedName>
        <fullName evidence="8">Cytochrome C biogenesis protein transmembrane domain-containing protein</fullName>
    </recommendedName>
</protein>
<dbReference type="AlphaFoldDB" id="A0A327KP31"/>
<comment type="caution">
    <text evidence="9">The sequence shown here is derived from an EMBL/GenBank/DDBJ whole genome shotgun (WGS) entry which is preliminary data.</text>
</comment>
<dbReference type="GO" id="GO:0017004">
    <property type="term" value="P:cytochrome complex assembly"/>
    <property type="evidence" value="ECO:0007669"/>
    <property type="project" value="UniProtKB-KW"/>
</dbReference>
<dbReference type="RefSeq" id="WP_111356704.1">
    <property type="nucleotide sequence ID" value="NZ_NHSK01000076.1"/>
</dbReference>
<comment type="similarity">
    <text evidence="2">Belongs to the DsbD family.</text>
</comment>
<dbReference type="EMBL" id="NPEU01000067">
    <property type="protein sequence ID" value="RAI39676.1"/>
    <property type="molecule type" value="Genomic_DNA"/>
</dbReference>
<dbReference type="InterPro" id="IPR003834">
    <property type="entry name" value="Cyt_c_assmbl_TM_dom"/>
</dbReference>
<evidence type="ECO:0000256" key="6">
    <source>
        <dbReference type="ARBA" id="ARBA00023136"/>
    </source>
</evidence>
<feature type="transmembrane region" description="Helical" evidence="7">
    <location>
        <begin position="44"/>
        <end position="71"/>
    </location>
</feature>
<feature type="transmembrane region" description="Helical" evidence="7">
    <location>
        <begin position="77"/>
        <end position="96"/>
    </location>
</feature>
<evidence type="ECO:0000313" key="9">
    <source>
        <dbReference type="EMBL" id="RAI39676.1"/>
    </source>
</evidence>
<feature type="domain" description="Cytochrome C biogenesis protein transmembrane" evidence="8">
    <location>
        <begin position="8"/>
        <end position="206"/>
    </location>
</feature>
<keyword evidence="4" id="KW-0201">Cytochrome c-type biogenesis</keyword>
<comment type="subcellular location">
    <subcellularLocation>
        <location evidence="1">Membrane</location>
        <topology evidence="1">Multi-pass membrane protein</topology>
    </subcellularLocation>
</comment>
<evidence type="ECO:0000256" key="2">
    <source>
        <dbReference type="ARBA" id="ARBA00006143"/>
    </source>
</evidence>
<feature type="transmembrane region" description="Helical" evidence="7">
    <location>
        <begin position="151"/>
        <end position="172"/>
    </location>
</feature>
<evidence type="ECO:0000256" key="5">
    <source>
        <dbReference type="ARBA" id="ARBA00022989"/>
    </source>
</evidence>